<gene>
    <name evidence="2" type="ORF">LR48_Vigan257s001000</name>
</gene>
<proteinExistence type="predicted"/>
<dbReference type="Gramene" id="KOM26369">
    <property type="protein sequence ID" value="KOM26369"/>
    <property type="gene ID" value="LR48_Vigan257s001000"/>
</dbReference>
<feature type="compositionally biased region" description="Polar residues" evidence="1">
    <location>
        <begin position="99"/>
        <end position="113"/>
    </location>
</feature>
<organism evidence="2 3">
    <name type="scientific">Phaseolus angularis</name>
    <name type="common">Azuki bean</name>
    <name type="synonym">Vigna angularis</name>
    <dbReference type="NCBI Taxonomy" id="3914"/>
    <lineage>
        <taxon>Eukaryota</taxon>
        <taxon>Viridiplantae</taxon>
        <taxon>Streptophyta</taxon>
        <taxon>Embryophyta</taxon>
        <taxon>Tracheophyta</taxon>
        <taxon>Spermatophyta</taxon>
        <taxon>Magnoliopsida</taxon>
        <taxon>eudicotyledons</taxon>
        <taxon>Gunneridae</taxon>
        <taxon>Pentapetalae</taxon>
        <taxon>rosids</taxon>
        <taxon>fabids</taxon>
        <taxon>Fabales</taxon>
        <taxon>Fabaceae</taxon>
        <taxon>Papilionoideae</taxon>
        <taxon>50 kb inversion clade</taxon>
        <taxon>NPAAA clade</taxon>
        <taxon>indigoferoid/millettioid clade</taxon>
        <taxon>Phaseoleae</taxon>
        <taxon>Vigna</taxon>
    </lineage>
</organism>
<dbReference type="AlphaFoldDB" id="A0A0L9T8E8"/>
<dbReference type="Proteomes" id="UP000053144">
    <property type="component" value="Unassembled WGS sequence"/>
</dbReference>
<evidence type="ECO:0000313" key="2">
    <source>
        <dbReference type="EMBL" id="KOM26369.1"/>
    </source>
</evidence>
<feature type="compositionally biased region" description="Acidic residues" evidence="1">
    <location>
        <begin position="115"/>
        <end position="125"/>
    </location>
</feature>
<evidence type="ECO:0000313" key="3">
    <source>
        <dbReference type="Proteomes" id="UP000053144"/>
    </source>
</evidence>
<feature type="region of interest" description="Disordered" evidence="1">
    <location>
        <begin position="94"/>
        <end position="139"/>
    </location>
</feature>
<reference evidence="3" key="1">
    <citation type="journal article" date="2015" name="Proc. Natl. Acad. Sci. U.S.A.">
        <title>Genome sequencing of adzuki bean (Vigna angularis) provides insight into high starch and low fat accumulation and domestication.</title>
        <authorList>
            <person name="Yang K."/>
            <person name="Tian Z."/>
            <person name="Chen C."/>
            <person name="Luo L."/>
            <person name="Zhao B."/>
            <person name="Wang Z."/>
            <person name="Yu L."/>
            <person name="Li Y."/>
            <person name="Sun Y."/>
            <person name="Li W."/>
            <person name="Chen Y."/>
            <person name="Li Y."/>
            <person name="Zhang Y."/>
            <person name="Ai D."/>
            <person name="Zhao J."/>
            <person name="Shang C."/>
            <person name="Ma Y."/>
            <person name="Wu B."/>
            <person name="Wang M."/>
            <person name="Gao L."/>
            <person name="Sun D."/>
            <person name="Zhang P."/>
            <person name="Guo F."/>
            <person name="Wang W."/>
            <person name="Li Y."/>
            <person name="Wang J."/>
            <person name="Varshney R.K."/>
            <person name="Wang J."/>
            <person name="Ling H.Q."/>
            <person name="Wan P."/>
        </authorList>
    </citation>
    <scope>NUCLEOTIDE SEQUENCE</scope>
    <source>
        <strain evidence="3">cv. Jingnong 6</strain>
    </source>
</reference>
<sequence length="203" mass="22508">MLANEVKTESCSVRPSEVGARSRSRFVPPPFVPMPECRRSIARASPENRRSVDCSVDEKEGFSRLLVPPTHFSSCVFQPAHVVFTQEGYEKLARAKEGPSNQHLASGEASSTGEGDYDMFADEDDNSKPSTDENNTVPIHGRQYRFTAAAAPTFGPRVYNIHANPDPSLRNFSIAHKLQMMSKDYAWLLSHTHDEKGNIVNVG</sequence>
<feature type="region of interest" description="Disordered" evidence="1">
    <location>
        <begin position="1"/>
        <end position="27"/>
    </location>
</feature>
<accession>A0A0L9T8E8</accession>
<name>A0A0L9T8E8_PHAAN</name>
<protein>
    <submittedName>
        <fullName evidence="2">Uncharacterized protein</fullName>
    </submittedName>
</protein>
<dbReference type="EMBL" id="KQ258316">
    <property type="protein sequence ID" value="KOM26369.1"/>
    <property type="molecule type" value="Genomic_DNA"/>
</dbReference>
<evidence type="ECO:0000256" key="1">
    <source>
        <dbReference type="SAM" id="MobiDB-lite"/>
    </source>
</evidence>